<evidence type="ECO:0000313" key="2">
    <source>
        <dbReference type="Proteomes" id="UP000007305"/>
    </source>
</evidence>
<dbReference type="InParanoid" id="A0A804QPC5"/>
<dbReference type="InterPro" id="IPR017938">
    <property type="entry name" value="Riboflavin_synthase-like_b-brl"/>
</dbReference>
<dbReference type="Gramene" id="Zm00001eb346970_T001">
    <property type="protein sequence ID" value="Zm00001eb346970_P001"/>
    <property type="gene ID" value="Zm00001eb346970"/>
</dbReference>
<dbReference type="SUPFAM" id="SSF63380">
    <property type="entry name" value="Riboflavin synthase domain-like"/>
    <property type="match status" value="1"/>
</dbReference>
<protein>
    <submittedName>
        <fullName evidence="1">Uncharacterized protein</fullName>
    </submittedName>
</protein>
<dbReference type="Proteomes" id="UP000007305">
    <property type="component" value="Chromosome 8"/>
</dbReference>
<accession>A0A804QPC5</accession>
<proteinExistence type="predicted"/>
<dbReference type="Gene3D" id="2.40.30.10">
    <property type="entry name" value="Translation factors"/>
    <property type="match status" value="1"/>
</dbReference>
<organism evidence="1 2">
    <name type="scientific">Zea mays</name>
    <name type="common">Maize</name>
    <dbReference type="NCBI Taxonomy" id="4577"/>
    <lineage>
        <taxon>Eukaryota</taxon>
        <taxon>Viridiplantae</taxon>
        <taxon>Streptophyta</taxon>
        <taxon>Embryophyta</taxon>
        <taxon>Tracheophyta</taxon>
        <taxon>Spermatophyta</taxon>
        <taxon>Magnoliopsida</taxon>
        <taxon>Liliopsida</taxon>
        <taxon>Poales</taxon>
        <taxon>Poaceae</taxon>
        <taxon>PACMAD clade</taxon>
        <taxon>Panicoideae</taxon>
        <taxon>Andropogonodae</taxon>
        <taxon>Andropogoneae</taxon>
        <taxon>Tripsacinae</taxon>
        <taxon>Zea</taxon>
    </lineage>
</organism>
<keyword evidence="2" id="KW-1185">Reference proteome</keyword>
<dbReference type="AlphaFoldDB" id="A0A804QPC5"/>
<reference evidence="2" key="1">
    <citation type="journal article" date="2009" name="Science">
        <title>The B73 maize genome: complexity, diversity, and dynamics.</title>
        <authorList>
            <person name="Schnable P.S."/>
            <person name="Ware D."/>
            <person name="Fulton R.S."/>
            <person name="Stein J.C."/>
            <person name="Wei F."/>
            <person name="Pasternak S."/>
            <person name="Liang C."/>
            <person name="Zhang J."/>
            <person name="Fulton L."/>
            <person name="Graves T.A."/>
            <person name="Minx P."/>
            <person name="Reily A.D."/>
            <person name="Courtney L."/>
            <person name="Kruchowski S.S."/>
            <person name="Tomlinson C."/>
            <person name="Strong C."/>
            <person name="Delehaunty K."/>
            <person name="Fronick C."/>
            <person name="Courtney B."/>
            <person name="Rock S.M."/>
            <person name="Belter E."/>
            <person name="Du F."/>
            <person name="Kim K."/>
            <person name="Abbott R.M."/>
            <person name="Cotton M."/>
            <person name="Levy A."/>
            <person name="Marchetto P."/>
            <person name="Ochoa K."/>
            <person name="Jackson S.M."/>
            <person name="Gillam B."/>
            <person name="Chen W."/>
            <person name="Yan L."/>
            <person name="Higginbotham J."/>
            <person name="Cardenas M."/>
            <person name="Waligorski J."/>
            <person name="Applebaum E."/>
            <person name="Phelps L."/>
            <person name="Falcone J."/>
            <person name="Kanchi K."/>
            <person name="Thane T."/>
            <person name="Scimone A."/>
            <person name="Thane N."/>
            <person name="Henke J."/>
            <person name="Wang T."/>
            <person name="Ruppert J."/>
            <person name="Shah N."/>
            <person name="Rotter K."/>
            <person name="Hodges J."/>
            <person name="Ingenthron E."/>
            <person name="Cordes M."/>
            <person name="Kohlberg S."/>
            <person name="Sgro J."/>
            <person name="Delgado B."/>
            <person name="Mead K."/>
            <person name="Chinwalla A."/>
            <person name="Leonard S."/>
            <person name="Crouse K."/>
            <person name="Collura K."/>
            <person name="Kudrna D."/>
            <person name="Currie J."/>
            <person name="He R."/>
            <person name="Angelova A."/>
            <person name="Rajasekar S."/>
            <person name="Mueller T."/>
            <person name="Lomeli R."/>
            <person name="Scara G."/>
            <person name="Ko A."/>
            <person name="Delaney K."/>
            <person name="Wissotski M."/>
            <person name="Lopez G."/>
            <person name="Campos D."/>
            <person name="Braidotti M."/>
            <person name="Ashley E."/>
            <person name="Golser W."/>
            <person name="Kim H."/>
            <person name="Lee S."/>
            <person name="Lin J."/>
            <person name="Dujmic Z."/>
            <person name="Kim W."/>
            <person name="Talag J."/>
            <person name="Zuccolo A."/>
            <person name="Fan C."/>
            <person name="Sebastian A."/>
            <person name="Kramer M."/>
            <person name="Spiegel L."/>
            <person name="Nascimento L."/>
            <person name="Zutavern T."/>
            <person name="Miller B."/>
            <person name="Ambroise C."/>
            <person name="Muller S."/>
            <person name="Spooner W."/>
            <person name="Narechania A."/>
            <person name="Ren L."/>
            <person name="Wei S."/>
            <person name="Kumari S."/>
            <person name="Faga B."/>
            <person name="Levy M.J."/>
            <person name="McMahan L."/>
            <person name="Van Buren P."/>
            <person name="Vaughn M.W."/>
            <person name="Ying K."/>
            <person name="Yeh C.-T."/>
            <person name="Emrich S.J."/>
            <person name="Jia Y."/>
            <person name="Kalyanaraman A."/>
            <person name="Hsia A.-P."/>
            <person name="Barbazuk W.B."/>
            <person name="Baucom R.S."/>
            <person name="Brutnell T.P."/>
            <person name="Carpita N.C."/>
            <person name="Chaparro C."/>
            <person name="Chia J.-M."/>
            <person name="Deragon J.-M."/>
            <person name="Estill J.C."/>
            <person name="Fu Y."/>
            <person name="Jeddeloh J.A."/>
            <person name="Han Y."/>
            <person name="Lee H."/>
            <person name="Li P."/>
            <person name="Lisch D.R."/>
            <person name="Liu S."/>
            <person name="Liu Z."/>
            <person name="Nagel D.H."/>
            <person name="McCann M.C."/>
            <person name="SanMiguel P."/>
            <person name="Myers A.M."/>
            <person name="Nettleton D."/>
            <person name="Nguyen J."/>
            <person name="Penning B.W."/>
            <person name="Ponnala L."/>
            <person name="Schneider K.L."/>
            <person name="Schwartz D.C."/>
            <person name="Sharma A."/>
            <person name="Soderlund C."/>
            <person name="Springer N.M."/>
            <person name="Sun Q."/>
            <person name="Wang H."/>
            <person name="Waterman M."/>
            <person name="Westerman R."/>
            <person name="Wolfgruber T.K."/>
            <person name="Yang L."/>
            <person name="Yu Y."/>
            <person name="Zhang L."/>
            <person name="Zhou S."/>
            <person name="Zhu Q."/>
            <person name="Bennetzen J.L."/>
            <person name="Dawe R.K."/>
            <person name="Jiang J."/>
            <person name="Jiang N."/>
            <person name="Presting G.G."/>
            <person name="Wessler S.R."/>
            <person name="Aluru S."/>
            <person name="Martienssen R.A."/>
            <person name="Clifton S.W."/>
            <person name="McCombie W.R."/>
            <person name="Wing R.A."/>
            <person name="Wilson R.K."/>
        </authorList>
    </citation>
    <scope>NUCLEOTIDE SEQUENCE [LARGE SCALE GENOMIC DNA]</scope>
    <source>
        <strain evidence="2">cv. B73</strain>
    </source>
</reference>
<name>A0A804QPC5_MAIZE</name>
<reference evidence="1" key="3">
    <citation type="submission" date="2021-05" db="UniProtKB">
        <authorList>
            <consortium name="EnsemblPlants"/>
        </authorList>
    </citation>
    <scope>IDENTIFICATION</scope>
    <source>
        <strain evidence="1">cv. B73</strain>
    </source>
</reference>
<dbReference type="EnsemblPlants" id="Zm00001eb346970_T001">
    <property type="protein sequence ID" value="Zm00001eb346970_P001"/>
    <property type="gene ID" value="Zm00001eb346970"/>
</dbReference>
<evidence type="ECO:0000313" key="1">
    <source>
        <dbReference type="EnsemblPlants" id="Zm00001eb346970_P001"/>
    </source>
</evidence>
<sequence length="352" mass="38370">MVTTATARPATSVLGQDEFSNTNNSVEVATTFEIVSGVTNIAPPAPVFAKAAGDNSKNIIVDSTYTFLGHNDEIFTVACCPTDASVVASRTYSNVNLHGISVGDATLQLPTSTVDSDDSSKEPYELVEAPVSTPLEDFKLIYACALEAFQLISGCSKSVSNYLTYNGLEGTHIKVIEFVSGNDYLVFVEGYCDARGNNMYMQLRKVLEHMTRKNLSVPMFELLKEVPYTIASDRSCTQLEFDIAGTGITYESSNCIGVYTENCPEVVEEAKRHMPGTVYCPIPSGVWITVETPMLRSMWLGLTGPTSQRGYVSDVVLDRDPSIPLPWSEHGLVMIYLIVSSWLDSTKSVKVA</sequence>
<reference evidence="1" key="2">
    <citation type="submission" date="2019-07" db="EMBL/GenBank/DDBJ databases">
        <authorList>
            <person name="Seetharam A."/>
            <person name="Woodhouse M."/>
            <person name="Cannon E."/>
        </authorList>
    </citation>
    <scope>NUCLEOTIDE SEQUENCE [LARGE SCALE GENOMIC DNA]</scope>
    <source>
        <strain evidence="1">cv. B73</strain>
    </source>
</reference>